<evidence type="ECO:0000313" key="3">
    <source>
        <dbReference type="Proteomes" id="UP000507470"/>
    </source>
</evidence>
<dbReference type="AlphaFoldDB" id="A0A6J8BUR7"/>
<dbReference type="EMBL" id="CACVKT020003954">
    <property type="protein sequence ID" value="CAC5386991.1"/>
    <property type="molecule type" value="Genomic_DNA"/>
</dbReference>
<accession>A0A6J8BUR7</accession>
<reference evidence="2 3" key="1">
    <citation type="submission" date="2020-06" db="EMBL/GenBank/DDBJ databases">
        <authorList>
            <person name="Li R."/>
            <person name="Bekaert M."/>
        </authorList>
    </citation>
    <scope>NUCLEOTIDE SEQUENCE [LARGE SCALE GENOMIC DNA]</scope>
    <source>
        <strain evidence="3">wild</strain>
    </source>
</reference>
<name>A0A6J8BUR7_MYTCO</name>
<keyword evidence="3" id="KW-1185">Reference proteome</keyword>
<evidence type="ECO:0000256" key="1">
    <source>
        <dbReference type="SAM" id="MobiDB-lite"/>
    </source>
</evidence>
<proteinExistence type="predicted"/>
<dbReference type="Proteomes" id="UP000507470">
    <property type="component" value="Unassembled WGS sequence"/>
</dbReference>
<feature type="region of interest" description="Disordered" evidence="1">
    <location>
        <begin position="51"/>
        <end position="75"/>
    </location>
</feature>
<sequence>MESALTPLSVALLSIQKNNLDTSSHATTKHSETDVIRNNINSTECFSIDENNIVTSSPMSTDSEPYDSDDQSKPDIVYEEELPSRRIYNGQRRKNQSTPLASATMLEDLIAEVQQQHHETYAANHRSVVTWSIDNSNDSYSESYNSNEFFPVILLLKERQRRAGTDISFYLAPVLMQVNLTYGGF</sequence>
<protein>
    <submittedName>
        <fullName evidence="2">Uncharacterized protein</fullName>
    </submittedName>
</protein>
<gene>
    <name evidence="2" type="ORF">MCOR_22373</name>
</gene>
<evidence type="ECO:0000313" key="2">
    <source>
        <dbReference type="EMBL" id="CAC5386991.1"/>
    </source>
</evidence>
<feature type="compositionally biased region" description="Polar residues" evidence="1">
    <location>
        <begin position="51"/>
        <end position="63"/>
    </location>
</feature>
<organism evidence="2 3">
    <name type="scientific">Mytilus coruscus</name>
    <name type="common">Sea mussel</name>
    <dbReference type="NCBI Taxonomy" id="42192"/>
    <lineage>
        <taxon>Eukaryota</taxon>
        <taxon>Metazoa</taxon>
        <taxon>Spiralia</taxon>
        <taxon>Lophotrochozoa</taxon>
        <taxon>Mollusca</taxon>
        <taxon>Bivalvia</taxon>
        <taxon>Autobranchia</taxon>
        <taxon>Pteriomorphia</taxon>
        <taxon>Mytilida</taxon>
        <taxon>Mytiloidea</taxon>
        <taxon>Mytilidae</taxon>
        <taxon>Mytilinae</taxon>
        <taxon>Mytilus</taxon>
    </lineage>
</organism>